<name>A0ACB8AWT5_9AGAM</name>
<gene>
    <name evidence="1" type="ORF">BV22DRAFT_979439</name>
</gene>
<feature type="non-terminal residue" evidence="1">
    <location>
        <position position="347"/>
    </location>
</feature>
<organism evidence="1 2">
    <name type="scientific">Leucogyrophana mollusca</name>
    <dbReference type="NCBI Taxonomy" id="85980"/>
    <lineage>
        <taxon>Eukaryota</taxon>
        <taxon>Fungi</taxon>
        <taxon>Dikarya</taxon>
        <taxon>Basidiomycota</taxon>
        <taxon>Agaricomycotina</taxon>
        <taxon>Agaricomycetes</taxon>
        <taxon>Agaricomycetidae</taxon>
        <taxon>Boletales</taxon>
        <taxon>Boletales incertae sedis</taxon>
        <taxon>Leucogyrophana</taxon>
    </lineage>
</organism>
<comment type="caution">
    <text evidence="1">The sequence shown here is derived from an EMBL/GenBank/DDBJ whole genome shotgun (WGS) entry which is preliminary data.</text>
</comment>
<feature type="non-terminal residue" evidence="1">
    <location>
        <position position="1"/>
    </location>
</feature>
<sequence length="347" mass="38808">VRSDPCRRSTFGVTIENTQARLWFTCRAVTLVSERFNFVKEVERVIHFFCALEFAEDYQRGWDPTIQRVLDEGHGVQYDITFNEAGGNTSVYRTTQILSDFGAEALTGRGTRVFEAYLMGGQEEGRKNETKRVAIKDAWRDCDRLREDKIMDAIFQDITAKGGASAAADARKYFLTVRHAEDVTISGITDDTLGLMLQGHVIPTDCEWHNLSPYKAPSQVSHSPSVGNTPHHAQRRPATSRESSRRIQHKIHCRVIFGEVCEPTSSLELLSAVFQTLCDGAAALQILHDAGWVHRDVSVGNVLRYEGRGKLSDLEYAKKVGSGLGHDVCTGTVNFMACEVEGQRYLF</sequence>
<dbReference type="EMBL" id="MU267059">
    <property type="protein sequence ID" value="KAH7917446.1"/>
    <property type="molecule type" value="Genomic_DNA"/>
</dbReference>
<accession>A0ACB8AWT5</accession>
<keyword evidence="2" id="KW-1185">Reference proteome</keyword>
<reference evidence="1" key="1">
    <citation type="journal article" date="2021" name="New Phytol.">
        <title>Evolutionary innovations through gain and loss of genes in the ectomycorrhizal Boletales.</title>
        <authorList>
            <person name="Wu G."/>
            <person name="Miyauchi S."/>
            <person name="Morin E."/>
            <person name="Kuo A."/>
            <person name="Drula E."/>
            <person name="Varga T."/>
            <person name="Kohler A."/>
            <person name="Feng B."/>
            <person name="Cao Y."/>
            <person name="Lipzen A."/>
            <person name="Daum C."/>
            <person name="Hundley H."/>
            <person name="Pangilinan J."/>
            <person name="Johnson J."/>
            <person name="Barry K."/>
            <person name="LaButti K."/>
            <person name="Ng V."/>
            <person name="Ahrendt S."/>
            <person name="Min B."/>
            <person name="Choi I.G."/>
            <person name="Park H."/>
            <person name="Plett J.M."/>
            <person name="Magnuson J."/>
            <person name="Spatafora J.W."/>
            <person name="Nagy L.G."/>
            <person name="Henrissat B."/>
            <person name="Grigoriev I.V."/>
            <person name="Yang Z.L."/>
            <person name="Xu J."/>
            <person name="Martin F.M."/>
        </authorList>
    </citation>
    <scope>NUCLEOTIDE SEQUENCE</scope>
    <source>
        <strain evidence="1">KUC20120723A-06</strain>
    </source>
</reference>
<evidence type="ECO:0000313" key="1">
    <source>
        <dbReference type="EMBL" id="KAH7917446.1"/>
    </source>
</evidence>
<dbReference type="Proteomes" id="UP000790709">
    <property type="component" value="Unassembled WGS sequence"/>
</dbReference>
<evidence type="ECO:0000313" key="2">
    <source>
        <dbReference type="Proteomes" id="UP000790709"/>
    </source>
</evidence>
<proteinExistence type="predicted"/>
<protein>
    <submittedName>
        <fullName evidence="1">Uncharacterized protein</fullName>
    </submittedName>
</protein>